<feature type="compositionally biased region" description="Polar residues" evidence="1">
    <location>
        <begin position="54"/>
        <end position="69"/>
    </location>
</feature>
<dbReference type="AlphaFoldDB" id="A0A9Q1FAN8"/>
<gene>
    <name evidence="2" type="ORF">SKAU_G00217380</name>
</gene>
<accession>A0A9Q1FAN8</accession>
<sequence>MQCGTLAGFLWEGASQAPQDDKFSCLRCLCPLGHPPSSGELPDTKKTRQDEKTVSPSHPLTSTDHSLVNSEVRGMSALSGTSKNGSLQECGYRTPHLHRAGKWVQPPLTERDSL</sequence>
<keyword evidence="3" id="KW-1185">Reference proteome</keyword>
<protein>
    <submittedName>
        <fullName evidence="2">Uncharacterized protein</fullName>
    </submittedName>
</protein>
<dbReference type="EMBL" id="JAINUF010000007">
    <property type="protein sequence ID" value="KAJ8354171.1"/>
    <property type="molecule type" value="Genomic_DNA"/>
</dbReference>
<feature type="region of interest" description="Disordered" evidence="1">
    <location>
        <begin position="33"/>
        <end position="69"/>
    </location>
</feature>
<feature type="compositionally biased region" description="Basic and acidic residues" evidence="1">
    <location>
        <begin position="42"/>
        <end position="53"/>
    </location>
</feature>
<evidence type="ECO:0000313" key="2">
    <source>
        <dbReference type="EMBL" id="KAJ8354171.1"/>
    </source>
</evidence>
<name>A0A9Q1FAN8_SYNKA</name>
<reference evidence="2" key="1">
    <citation type="journal article" date="2023" name="Science">
        <title>Genome structures resolve the early diversification of teleost fishes.</title>
        <authorList>
            <person name="Parey E."/>
            <person name="Louis A."/>
            <person name="Montfort J."/>
            <person name="Bouchez O."/>
            <person name="Roques C."/>
            <person name="Iampietro C."/>
            <person name="Lluch J."/>
            <person name="Castinel A."/>
            <person name="Donnadieu C."/>
            <person name="Desvignes T."/>
            <person name="Floi Bucao C."/>
            <person name="Jouanno E."/>
            <person name="Wen M."/>
            <person name="Mejri S."/>
            <person name="Dirks R."/>
            <person name="Jansen H."/>
            <person name="Henkel C."/>
            <person name="Chen W.J."/>
            <person name="Zahm M."/>
            <person name="Cabau C."/>
            <person name="Klopp C."/>
            <person name="Thompson A.W."/>
            <person name="Robinson-Rechavi M."/>
            <person name="Braasch I."/>
            <person name="Lecointre G."/>
            <person name="Bobe J."/>
            <person name="Postlethwait J.H."/>
            <person name="Berthelot C."/>
            <person name="Roest Crollius H."/>
            <person name="Guiguen Y."/>
        </authorList>
    </citation>
    <scope>NUCLEOTIDE SEQUENCE</scope>
    <source>
        <strain evidence="2">WJC10195</strain>
    </source>
</reference>
<evidence type="ECO:0000313" key="3">
    <source>
        <dbReference type="Proteomes" id="UP001152622"/>
    </source>
</evidence>
<organism evidence="2 3">
    <name type="scientific">Synaphobranchus kaupii</name>
    <name type="common">Kaup's arrowtooth eel</name>
    <dbReference type="NCBI Taxonomy" id="118154"/>
    <lineage>
        <taxon>Eukaryota</taxon>
        <taxon>Metazoa</taxon>
        <taxon>Chordata</taxon>
        <taxon>Craniata</taxon>
        <taxon>Vertebrata</taxon>
        <taxon>Euteleostomi</taxon>
        <taxon>Actinopterygii</taxon>
        <taxon>Neopterygii</taxon>
        <taxon>Teleostei</taxon>
        <taxon>Anguilliformes</taxon>
        <taxon>Synaphobranchidae</taxon>
        <taxon>Synaphobranchus</taxon>
    </lineage>
</organism>
<comment type="caution">
    <text evidence="2">The sequence shown here is derived from an EMBL/GenBank/DDBJ whole genome shotgun (WGS) entry which is preliminary data.</text>
</comment>
<evidence type="ECO:0000256" key="1">
    <source>
        <dbReference type="SAM" id="MobiDB-lite"/>
    </source>
</evidence>
<dbReference type="Proteomes" id="UP001152622">
    <property type="component" value="Chromosome 7"/>
</dbReference>
<proteinExistence type="predicted"/>